<dbReference type="GO" id="GO:0008081">
    <property type="term" value="F:phosphoric diester hydrolase activity"/>
    <property type="evidence" value="ECO:0007669"/>
    <property type="project" value="UniProtKB-ARBA"/>
</dbReference>
<evidence type="ECO:0000313" key="2">
    <source>
        <dbReference type="EMBL" id="SPB18559.1"/>
    </source>
</evidence>
<keyword evidence="2" id="KW-0378">Hydrolase</keyword>
<organism evidence="2 3">
    <name type="scientific">Caballeronia novacaledonica</name>
    <dbReference type="NCBI Taxonomy" id="1544861"/>
    <lineage>
        <taxon>Bacteria</taxon>
        <taxon>Pseudomonadati</taxon>
        <taxon>Pseudomonadota</taxon>
        <taxon>Betaproteobacteria</taxon>
        <taxon>Burkholderiales</taxon>
        <taxon>Burkholderiaceae</taxon>
        <taxon>Caballeronia</taxon>
    </lineage>
</organism>
<dbReference type="InterPro" id="IPR052020">
    <property type="entry name" value="Cyclic_di-GMP/3'3'-cGAMP_PDE"/>
</dbReference>
<dbReference type="PROSITE" id="PS51832">
    <property type="entry name" value="HD_GYP"/>
    <property type="match status" value="1"/>
</dbReference>
<dbReference type="PANTHER" id="PTHR45228">
    <property type="entry name" value="CYCLIC DI-GMP PHOSPHODIESTERASE TM_0186-RELATED"/>
    <property type="match status" value="1"/>
</dbReference>
<dbReference type="PANTHER" id="PTHR45228:SF1">
    <property type="entry name" value="CYCLIC DI-GMP PHOSPHODIESTERASE TM_0186"/>
    <property type="match status" value="1"/>
</dbReference>
<dbReference type="OrthoDB" id="9774747at2"/>
<dbReference type="SUPFAM" id="SSF109604">
    <property type="entry name" value="HD-domain/PDEase-like"/>
    <property type="match status" value="1"/>
</dbReference>
<gene>
    <name evidence="2" type="ORF">NOV72_05759</name>
</gene>
<dbReference type="InterPro" id="IPR037522">
    <property type="entry name" value="HD_GYP_dom"/>
</dbReference>
<dbReference type="EMBL" id="OGTP01000033">
    <property type="protein sequence ID" value="SPB18559.1"/>
    <property type="molecule type" value="Genomic_DNA"/>
</dbReference>
<keyword evidence="3" id="KW-1185">Reference proteome</keyword>
<name>A0A2U3IEA3_9BURK</name>
<evidence type="ECO:0000313" key="3">
    <source>
        <dbReference type="Proteomes" id="UP000238169"/>
    </source>
</evidence>
<reference evidence="3" key="1">
    <citation type="submission" date="2018-01" db="EMBL/GenBank/DDBJ databases">
        <authorList>
            <person name="Peeters C."/>
        </authorList>
    </citation>
    <scope>NUCLEOTIDE SEQUENCE [LARGE SCALE GENOMIC DNA]</scope>
</reference>
<dbReference type="SMART" id="SM00471">
    <property type="entry name" value="HDc"/>
    <property type="match status" value="1"/>
</dbReference>
<accession>A0A2U3IEA3</accession>
<dbReference type="Pfam" id="PF13487">
    <property type="entry name" value="HD_5"/>
    <property type="match status" value="1"/>
</dbReference>
<feature type="domain" description="HD-GYP" evidence="1">
    <location>
        <begin position="21"/>
        <end position="227"/>
    </location>
</feature>
<dbReference type="RefSeq" id="WP_106858008.1">
    <property type="nucleotide sequence ID" value="NZ_OGTP01000033.1"/>
</dbReference>
<evidence type="ECO:0000259" key="1">
    <source>
        <dbReference type="PROSITE" id="PS51832"/>
    </source>
</evidence>
<protein>
    <submittedName>
        <fullName evidence="2">Metal dependent phosphohydrolase</fullName>
    </submittedName>
</protein>
<dbReference type="Proteomes" id="UP000238169">
    <property type="component" value="Unassembled WGS sequence"/>
</dbReference>
<sequence length="242" mass="26544">MGTVSKLGLAHQALRAAVLEIANARAACLNELPARRRAAAIEMFEHGLRCGLYMGAFAKAVRDCTGLPIEVNNLVFAAVYHDIGKLCVPAELLLAPRQLTADERTIVQSHVTLGRVLARRALRVMRVPEPALRWALEVAALHHERWDGHGYAHALVGRAIPLAARMMAIVDCYDVIVTPRPYKSACSHSHACGIIEAEAGSAFDPSLVEIFLSIEHELELKSSAWCVPQEECVANVEVRQFR</sequence>
<dbReference type="CDD" id="cd00077">
    <property type="entry name" value="HDc"/>
    <property type="match status" value="1"/>
</dbReference>
<dbReference type="InterPro" id="IPR003607">
    <property type="entry name" value="HD/PDEase_dom"/>
</dbReference>
<proteinExistence type="predicted"/>
<dbReference type="Gene3D" id="1.10.3210.10">
    <property type="entry name" value="Hypothetical protein af1432"/>
    <property type="match status" value="1"/>
</dbReference>
<dbReference type="AlphaFoldDB" id="A0A2U3IEA3"/>